<feature type="region of interest" description="Disordered" evidence="1">
    <location>
        <begin position="217"/>
        <end position="311"/>
    </location>
</feature>
<feature type="domain" description="PID" evidence="2">
    <location>
        <begin position="3"/>
        <end position="171"/>
    </location>
</feature>
<feature type="region of interest" description="Disordered" evidence="1">
    <location>
        <begin position="181"/>
        <end position="200"/>
    </location>
</feature>
<protein>
    <submittedName>
        <fullName evidence="4">PID domain-containing protein</fullName>
    </submittedName>
</protein>
<evidence type="ECO:0000313" key="4">
    <source>
        <dbReference type="WBParaSite" id="ACRNAN_scaffold8415.g23419.t1"/>
    </source>
</evidence>
<evidence type="ECO:0000256" key="1">
    <source>
        <dbReference type="SAM" id="MobiDB-lite"/>
    </source>
</evidence>
<feature type="compositionally biased region" description="Pro residues" evidence="1">
    <location>
        <begin position="533"/>
        <end position="547"/>
    </location>
</feature>
<organism evidence="3 4">
    <name type="scientific">Acrobeloides nanus</name>
    <dbReference type="NCBI Taxonomy" id="290746"/>
    <lineage>
        <taxon>Eukaryota</taxon>
        <taxon>Metazoa</taxon>
        <taxon>Ecdysozoa</taxon>
        <taxon>Nematoda</taxon>
        <taxon>Chromadorea</taxon>
        <taxon>Rhabditida</taxon>
        <taxon>Tylenchina</taxon>
        <taxon>Cephalobomorpha</taxon>
        <taxon>Cephaloboidea</taxon>
        <taxon>Cephalobidae</taxon>
        <taxon>Acrobeloides</taxon>
    </lineage>
</organism>
<reference evidence="4" key="1">
    <citation type="submission" date="2022-11" db="UniProtKB">
        <authorList>
            <consortium name="WormBaseParasite"/>
        </authorList>
    </citation>
    <scope>IDENTIFICATION</scope>
</reference>
<evidence type="ECO:0000259" key="2">
    <source>
        <dbReference type="SMART" id="SM00462"/>
    </source>
</evidence>
<feature type="compositionally biased region" description="Pro residues" evidence="1">
    <location>
        <begin position="297"/>
        <end position="311"/>
    </location>
</feature>
<sequence>MTVPLCRCRVLYIGSAVPLQSKDGLQGIQQPLRERYPINENSETKGIDSWLSVWSNGLLLEYIDGDKKTESAFFPVITLHYCAAVRYVNVTGYAIEGGGERFIPLDTPFANIPDSPHPPIFAAIFRRTTGIKVLECHAFICTNERAANALVRCCFHAYADTIYLKMDEKLPGLKAIKESSRSVTPSTDHNFSEEHENGIEEAPKDEIDWNERAIGQKTWQRRQQSGEYETASISSSLFKKSKKNKKKNEDRNERFEHEGMLVPYTEENGFRHKRAGSHQSDARSREDPAAHGYPPFGGAPPMPFGPPMMRRMPPPPPHFRPMMPPGHPGHARMPMFFPPPHLMPPPPPFGRFPFYPPVPPHMLPPRPYMFPQHPPSSFMPPHMMERPRSPNEGPIITGPESVYDTFPRRNYEEPIYMPSSHNGVPPQSSYKPGSMSPEHYEGYYETYRQHRSPEKKHASRSDSEASADESSQFWDAYEAGIYRKAHLNEKAFGGALARSKVGPHDTSVDGKVSASTSPRIVRRTPERTVPLQTDPPLPNEPIRPETPPADYDLENLHLNNQHSHKNTNQRAAVF</sequence>
<feature type="compositionally biased region" description="Basic and acidic residues" evidence="1">
    <location>
        <begin position="190"/>
        <end position="200"/>
    </location>
</feature>
<feature type="region of interest" description="Disordered" evidence="1">
    <location>
        <begin position="414"/>
        <end position="470"/>
    </location>
</feature>
<dbReference type="InterPro" id="IPR006020">
    <property type="entry name" value="PTB/PI_dom"/>
</dbReference>
<feature type="compositionally biased region" description="Basic and acidic residues" evidence="1">
    <location>
        <begin position="247"/>
        <end position="259"/>
    </location>
</feature>
<feature type="region of interest" description="Disordered" evidence="1">
    <location>
        <begin position="499"/>
        <end position="552"/>
    </location>
</feature>
<feature type="compositionally biased region" description="Polar residues" evidence="1">
    <location>
        <begin position="217"/>
        <end position="227"/>
    </location>
</feature>
<dbReference type="PANTHER" id="PTHR21219:SF3">
    <property type="entry name" value="FI19613P1"/>
    <property type="match status" value="1"/>
</dbReference>
<accession>A0A914EHX8</accession>
<name>A0A914EHX8_9BILA</name>
<dbReference type="CDD" id="cd01217">
    <property type="entry name" value="PTB_CG12581"/>
    <property type="match status" value="1"/>
</dbReference>
<feature type="compositionally biased region" description="Polar residues" evidence="1">
    <location>
        <begin position="419"/>
        <end position="431"/>
    </location>
</feature>
<dbReference type="WBParaSite" id="ACRNAN_scaffold8415.g23419.t1">
    <property type="protein sequence ID" value="ACRNAN_scaffold8415.g23419.t1"/>
    <property type="gene ID" value="ACRNAN_scaffold8415.g23419"/>
</dbReference>
<feature type="compositionally biased region" description="Basic and acidic residues" evidence="1">
    <location>
        <begin position="438"/>
        <end position="463"/>
    </location>
</feature>
<dbReference type="SUPFAM" id="SSF50729">
    <property type="entry name" value="PH domain-like"/>
    <property type="match status" value="1"/>
</dbReference>
<dbReference type="Proteomes" id="UP000887540">
    <property type="component" value="Unplaced"/>
</dbReference>
<dbReference type="AlphaFoldDB" id="A0A914EHX8"/>
<dbReference type="SMART" id="SM00462">
    <property type="entry name" value="PTB"/>
    <property type="match status" value="1"/>
</dbReference>
<dbReference type="PANTHER" id="PTHR21219">
    <property type="entry name" value="FI19613P1"/>
    <property type="match status" value="1"/>
</dbReference>
<evidence type="ECO:0000313" key="3">
    <source>
        <dbReference type="Proteomes" id="UP000887540"/>
    </source>
</evidence>
<feature type="compositionally biased region" description="Basic and acidic residues" evidence="1">
    <location>
        <begin position="280"/>
        <end position="289"/>
    </location>
</feature>
<proteinExistence type="predicted"/>
<keyword evidence="3" id="KW-1185">Reference proteome</keyword>